<name>A0AAE1APM4_9GAST</name>
<keyword evidence="10" id="KW-1185">Reference proteome</keyword>
<dbReference type="Pfam" id="PF01061">
    <property type="entry name" value="ABC2_membrane"/>
    <property type="match status" value="1"/>
</dbReference>
<feature type="transmembrane region" description="Helical" evidence="6">
    <location>
        <begin position="255"/>
        <end position="280"/>
    </location>
</feature>
<sequence>MMNGRYGNWKMRPKAQGLECWISNNVVPGSSYLSCLGKVALIIFSIHQPRSPSTDRLTISLLLSQGVTVYHGPCHGSFDFFKTQGFICQEHNNPPDFFLDVINGDPDSQHIILVEAFKKSHWYQSLQNEAKAIFSEFESKGGIKGDKHEKIDYAASFGRQFVVLAWRSIRNLVRNPETAGVTIGFSLIFALIICAVFWQLGESTERDVSDREGVLFFLIMDQMFFNMAAVEVFIKERKLFMHENMSGFYQVFSYFIVKLIFDIIPLRLVPAILMSCTVYYAVDLRPGTENFFLFTLSIFMTSAASACVCFLLSSMIRVFTVALLTLALVYVLMMLFGGFLIRFDSIGDWLSWLQYFSIFKYGLAALYIIEFKDREFCNNTLCFQLNDRLEVLDIDYKSTWDFWQNLVALGGLSFALLVLCYIQLRCMKKTT</sequence>
<evidence type="ECO:0000259" key="8">
    <source>
        <dbReference type="Pfam" id="PF19055"/>
    </source>
</evidence>
<evidence type="ECO:0000256" key="3">
    <source>
        <dbReference type="ARBA" id="ARBA00022692"/>
    </source>
</evidence>
<evidence type="ECO:0000256" key="4">
    <source>
        <dbReference type="ARBA" id="ARBA00022989"/>
    </source>
</evidence>
<feature type="transmembrane region" description="Helical" evidence="6">
    <location>
        <begin position="292"/>
        <end position="312"/>
    </location>
</feature>
<keyword evidence="5 6" id="KW-0472">Membrane</keyword>
<evidence type="ECO:0000256" key="2">
    <source>
        <dbReference type="ARBA" id="ARBA00022448"/>
    </source>
</evidence>
<comment type="subcellular location">
    <subcellularLocation>
        <location evidence="1">Membrane</location>
        <topology evidence="1">Multi-pass membrane protein</topology>
    </subcellularLocation>
</comment>
<reference evidence="9" key="1">
    <citation type="journal article" date="2023" name="G3 (Bethesda)">
        <title>A reference genome for the long-term kleptoplast-retaining sea slug Elysia crispata morphotype clarki.</title>
        <authorList>
            <person name="Eastman K.E."/>
            <person name="Pendleton A.L."/>
            <person name="Shaikh M.A."/>
            <person name="Suttiyut T."/>
            <person name="Ogas R."/>
            <person name="Tomko P."/>
            <person name="Gavelis G."/>
            <person name="Widhalm J.R."/>
            <person name="Wisecaver J.H."/>
        </authorList>
    </citation>
    <scope>NUCLEOTIDE SEQUENCE</scope>
    <source>
        <strain evidence="9">ECLA1</strain>
    </source>
</reference>
<keyword evidence="3 6" id="KW-0812">Transmembrane</keyword>
<accession>A0AAE1APM4</accession>
<evidence type="ECO:0000259" key="7">
    <source>
        <dbReference type="Pfam" id="PF01061"/>
    </source>
</evidence>
<evidence type="ECO:0000256" key="6">
    <source>
        <dbReference type="SAM" id="Phobius"/>
    </source>
</evidence>
<feature type="transmembrane region" description="Helical" evidence="6">
    <location>
        <begin position="213"/>
        <end position="234"/>
    </location>
</feature>
<evidence type="ECO:0008006" key="11">
    <source>
        <dbReference type="Google" id="ProtNLM"/>
    </source>
</evidence>
<organism evidence="9 10">
    <name type="scientific">Elysia crispata</name>
    <name type="common">lettuce slug</name>
    <dbReference type="NCBI Taxonomy" id="231223"/>
    <lineage>
        <taxon>Eukaryota</taxon>
        <taxon>Metazoa</taxon>
        <taxon>Spiralia</taxon>
        <taxon>Lophotrochozoa</taxon>
        <taxon>Mollusca</taxon>
        <taxon>Gastropoda</taxon>
        <taxon>Heterobranchia</taxon>
        <taxon>Euthyneura</taxon>
        <taxon>Panpulmonata</taxon>
        <taxon>Sacoglossa</taxon>
        <taxon>Placobranchoidea</taxon>
        <taxon>Plakobranchidae</taxon>
        <taxon>Elysia</taxon>
    </lineage>
</organism>
<keyword evidence="2" id="KW-0813">Transport</keyword>
<dbReference type="InterPro" id="IPR043926">
    <property type="entry name" value="ABCG_dom"/>
</dbReference>
<dbReference type="InterPro" id="IPR013525">
    <property type="entry name" value="ABC2_TM"/>
</dbReference>
<protein>
    <recommendedName>
        <fullName evidence="11">ABC-2 type transporter domain-containing protein</fullName>
    </recommendedName>
</protein>
<dbReference type="InterPro" id="IPR050352">
    <property type="entry name" value="ABCG_transporters"/>
</dbReference>
<gene>
    <name evidence="9" type="ORF">RRG08_039817</name>
</gene>
<evidence type="ECO:0000313" key="9">
    <source>
        <dbReference type="EMBL" id="KAK3790956.1"/>
    </source>
</evidence>
<dbReference type="PANTHER" id="PTHR48041">
    <property type="entry name" value="ABC TRANSPORTER G FAMILY MEMBER 28"/>
    <property type="match status" value="1"/>
</dbReference>
<feature type="domain" description="ABC transporter family G" evidence="8">
    <location>
        <begin position="61"/>
        <end position="104"/>
    </location>
</feature>
<feature type="transmembrane region" description="Helical" evidence="6">
    <location>
        <begin position="402"/>
        <end position="422"/>
    </location>
</feature>
<dbReference type="PANTHER" id="PTHR48041:SF116">
    <property type="entry name" value="PROTEIN BROWN"/>
    <property type="match status" value="1"/>
</dbReference>
<feature type="domain" description="ABC-2 type transporter transmembrane" evidence="7">
    <location>
        <begin position="159"/>
        <end position="371"/>
    </location>
</feature>
<feature type="transmembrane region" description="Helical" evidence="6">
    <location>
        <begin position="319"/>
        <end position="341"/>
    </location>
</feature>
<dbReference type="AlphaFoldDB" id="A0AAE1APM4"/>
<evidence type="ECO:0000256" key="5">
    <source>
        <dbReference type="ARBA" id="ARBA00023136"/>
    </source>
</evidence>
<comment type="caution">
    <text evidence="9">The sequence shown here is derived from an EMBL/GenBank/DDBJ whole genome shotgun (WGS) entry which is preliminary data.</text>
</comment>
<dbReference type="GO" id="GO:0005886">
    <property type="term" value="C:plasma membrane"/>
    <property type="evidence" value="ECO:0007669"/>
    <property type="project" value="TreeGrafter"/>
</dbReference>
<proteinExistence type="predicted"/>
<dbReference type="GO" id="GO:0140359">
    <property type="term" value="F:ABC-type transporter activity"/>
    <property type="evidence" value="ECO:0007669"/>
    <property type="project" value="InterPro"/>
</dbReference>
<dbReference type="Proteomes" id="UP001283361">
    <property type="component" value="Unassembled WGS sequence"/>
</dbReference>
<evidence type="ECO:0000256" key="1">
    <source>
        <dbReference type="ARBA" id="ARBA00004141"/>
    </source>
</evidence>
<feature type="transmembrane region" description="Helical" evidence="6">
    <location>
        <begin position="179"/>
        <end position="201"/>
    </location>
</feature>
<keyword evidence="4 6" id="KW-1133">Transmembrane helix</keyword>
<evidence type="ECO:0000313" key="10">
    <source>
        <dbReference type="Proteomes" id="UP001283361"/>
    </source>
</evidence>
<dbReference type="Pfam" id="PF19055">
    <property type="entry name" value="ABC2_membrane_7"/>
    <property type="match status" value="1"/>
</dbReference>
<dbReference type="EMBL" id="JAWDGP010001498">
    <property type="protein sequence ID" value="KAK3790956.1"/>
    <property type="molecule type" value="Genomic_DNA"/>
</dbReference>